<dbReference type="EMBL" id="GBRH01190155">
    <property type="protein sequence ID" value="JAE07741.1"/>
    <property type="molecule type" value="Transcribed_RNA"/>
</dbReference>
<proteinExistence type="predicted"/>
<accession>A0A0A9FC81</accession>
<sequence length="15" mass="1517">MTPAFLGVTLVLPTG</sequence>
<organism evidence="1">
    <name type="scientific">Arundo donax</name>
    <name type="common">Giant reed</name>
    <name type="synonym">Donax arundinaceus</name>
    <dbReference type="NCBI Taxonomy" id="35708"/>
    <lineage>
        <taxon>Eukaryota</taxon>
        <taxon>Viridiplantae</taxon>
        <taxon>Streptophyta</taxon>
        <taxon>Embryophyta</taxon>
        <taxon>Tracheophyta</taxon>
        <taxon>Spermatophyta</taxon>
        <taxon>Magnoliopsida</taxon>
        <taxon>Liliopsida</taxon>
        <taxon>Poales</taxon>
        <taxon>Poaceae</taxon>
        <taxon>PACMAD clade</taxon>
        <taxon>Arundinoideae</taxon>
        <taxon>Arundineae</taxon>
        <taxon>Arundo</taxon>
    </lineage>
</organism>
<protein>
    <submittedName>
        <fullName evidence="1">Uncharacterized protein</fullName>
    </submittedName>
</protein>
<reference evidence="1" key="2">
    <citation type="journal article" date="2015" name="Data Brief">
        <title>Shoot transcriptome of the giant reed, Arundo donax.</title>
        <authorList>
            <person name="Barrero R.A."/>
            <person name="Guerrero F.D."/>
            <person name="Moolhuijzen P."/>
            <person name="Goolsby J.A."/>
            <person name="Tidwell J."/>
            <person name="Bellgard S.E."/>
            <person name="Bellgard M.I."/>
        </authorList>
    </citation>
    <scope>NUCLEOTIDE SEQUENCE</scope>
    <source>
        <tissue evidence="1">Shoot tissue taken approximately 20 cm above the soil surface</tissue>
    </source>
</reference>
<name>A0A0A9FC81_ARUDO</name>
<evidence type="ECO:0000313" key="1">
    <source>
        <dbReference type="EMBL" id="JAE07741.1"/>
    </source>
</evidence>
<reference evidence="1" key="1">
    <citation type="submission" date="2014-09" db="EMBL/GenBank/DDBJ databases">
        <authorList>
            <person name="Magalhaes I.L.F."/>
            <person name="Oliveira U."/>
            <person name="Santos F.R."/>
            <person name="Vidigal T.H.D.A."/>
            <person name="Brescovit A.D."/>
            <person name="Santos A.J."/>
        </authorList>
    </citation>
    <scope>NUCLEOTIDE SEQUENCE</scope>
    <source>
        <tissue evidence="1">Shoot tissue taken approximately 20 cm above the soil surface</tissue>
    </source>
</reference>